<protein>
    <submittedName>
        <fullName evidence="1">Uncharacterized protein</fullName>
    </submittedName>
</protein>
<reference evidence="1" key="1">
    <citation type="submission" date="2022-12" db="EMBL/GenBank/DDBJ databases">
        <authorList>
            <person name="Bing R.G."/>
            <person name="Willard D.J."/>
            <person name="Manesh M.J.H."/>
            <person name="Laemthong T."/>
            <person name="Crosby J.R."/>
            <person name="Kelly R.M."/>
        </authorList>
    </citation>
    <scope>NUCLEOTIDE SEQUENCE</scope>
    <source>
        <strain evidence="1">DSM 8990</strain>
    </source>
</reference>
<evidence type="ECO:0000313" key="2">
    <source>
        <dbReference type="Proteomes" id="UP001164909"/>
    </source>
</evidence>
<sequence length="49" mass="5864">MQEWYNRIPNRIFNYKSSIERFFSGDEGDMRNRSDRKVFGRGIGGGVYR</sequence>
<accession>A0ABY7BN12</accession>
<dbReference type="Proteomes" id="UP001164909">
    <property type="component" value="Chromosome"/>
</dbReference>
<evidence type="ECO:0000313" key="1">
    <source>
        <dbReference type="EMBL" id="WAM33697.1"/>
    </source>
</evidence>
<dbReference type="EMBL" id="CP113865">
    <property type="protein sequence ID" value="WAM33697.1"/>
    <property type="molecule type" value="Genomic_DNA"/>
</dbReference>
<organism evidence="1 2">
    <name type="scientific">Caldicellulosiruptor morganii</name>
    <dbReference type="NCBI Taxonomy" id="1387555"/>
    <lineage>
        <taxon>Bacteria</taxon>
        <taxon>Bacillati</taxon>
        <taxon>Bacillota</taxon>
        <taxon>Bacillota incertae sedis</taxon>
        <taxon>Caldicellulosiruptorales</taxon>
        <taxon>Caldicellulosiruptoraceae</taxon>
        <taxon>Caldicellulosiruptor</taxon>
    </lineage>
</organism>
<keyword evidence="2" id="KW-1185">Reference proteome</keyword>
<gene>
    <name evidence="1" type="ORF">OTK00_002223</name>
</gene>
<proteinExistence type="predicted"/>
<dbReference type="RefSeq" id="WP_157841002.1">
    <property type="nucleotide sequence ID" value="NZ_CP113865.1"/>
</dbReference>
<name>A0ABY7BN12_9FIRM</name>